<sequence length="414" mass="45827">MKRTTRASSRRAQSSAASRSDSIKAEQNSPVLPSIAENSQLNNDIDNDRTNTVSNSQSVIYKEAACKNWALTHAELHEMYSGIFAPYKDGKVHQEYGEWPEDFCKAISVLSRCINNPAVAKAGIVKHVLAKAQSDGSLPSEKHQEGVYLGIQAVHVDKALSDFKNLPTLHESLKRHNSTIKSQRDGKRPQGSGVTRPLGHMMQSSTVSSPRNFTGNDSSQPEIQYIDSGYPIRQVSFSPPRSNVQEAPLPLHGIEAPRNNKNRSNNNNNDDSWNGARNTIDNHNTFNAPSGAHNESNRGSVHEEQHTNTGPDIGFGEDAGPAPQGFGIDPPMGETDQSRTTLTELMALYPEYVIPYLSLAPDMTLEEIKSKRRLIGQMRALRIAAQRHEEEKFATSELFLSELERKRKADDMST</sequence>
<evidence type="ECO:0000256" key="1">
    <source>
        <dbReference type="SAM" id="MobiDB-lite"/>
    </source>
</evidence>
<dbReference type="GeneID" id="54488538"/>
<feature type="compositionally biased region" description="Polar residues" evidence="1">
    <location>
        <begin position="275"/>
        <end position="299"/>
    </location>
</feature>
<proteinExistence type="predicted"/>
<feature type="compositionally biased region" description="Polar residues" evidence="1">
    <location>
        <begin position="202"/>
        <end position="222"/>
    </location>
</feature>
<dbReference type="EMBL" id="ML996579">
    <property type="protein sequence ID" value="KAF2754896.1"/>
    <property type="molecule type" value="Genomic_DNA"/>
</dbReference>
<dbReference type="AlphaFoldDB" id="A0A6A6VYI8"/>
<evidence type="ECO:0000313" key="2">
    <source>
        <dbReference type="EMBL" id="KAF2754896.1"/>
    </source>
</evidence>
<feature type="compositionally biased region" description="Low complexity" evidence="1">
    <location>
        <begin position="262"/>
        <end position="274"/>
    </location>
</feature>
<feature type="region of interest" description="Disordered" evidence="1">
    <location>
        <begin position="252"/>
        <end position="336"/>
    </location>
</feature>
<feature type="compositionally biased region" description="Low complexity" evidence="1">
    <location>
        <begin position="10"/>
        <end position="20"/>
    </location>
</feature>
<name>A0A6A6VYI8_9PEZI</name>
<keyword evidence="3" id="KW-1185">Reference proteome</keyword>
<dbReference type="Proteomes" id="UP000799437">
    <property type="component" value="Unassembled WGS sequence"/>
</dbReference>
<feature type="compositionally biased region" description="Polar residues" evidence="1">
    <location>
        <begin position="25"/>
        <end position="51"/>
    </location>
</feature>
<gene>
    <name evidence="2" type="ORF">EJ05DRAFT_503839</name>
</gene>
<feature type="region of interest" description="Disordered" evidence="1">
    <location>
        <begin position="172"/>
        <end position="223"/>
    </location>
</feature>
<evidence type="ECO:0000313" key="3">
    <source>
        <dbReference type="Proteomes" id="UP000799437"/>
    </source>
</evidence>
<protein>
    <submittedName>
        <fullName evidence="2">Uncharacterized protein</fullName>
    </submittedName>
</protein>
<reference evidence="2" key="1">
    <citation type="journal article" date="2020" name="Stud. Mycol.">
        <title>101 Dothideomycetes genomes: a test case for predicting lifestyles and emergence of pathogens.</title>
        <authorList>
            <person name="Haridas S."/>
            <person name="Albert R."/>
            <person name="Binder M."/>
            <person name="Bloem J."/>
            <person name="Labutti K."/>
            <person name="Salamov A."/>
            <person name="Andreopoulos B."/>
            <person name="Baker S."/>
            <person name="Barry K."/>
            <person name="Bills G."/>
            <person name="Bluhm B."/>
            <person name="Cannon C."/>
            <person name="Castanera R."/>
            <person name="Culley D."/>
            <person name="Daum C."/>
            <person name="Ezra D."/>
            <person name="Gonzalez J."/>
            <person name="Henrissat B."/>
            <person name="Kuo A."/>
            <person name="Liang C."/>
            <person name="Lipzen A."/>
            <person name="Lutzoni F."/>
            <person name="Magnuson J."/>
            <person name="Mondo S."/>
            <person name="Nolan M."/>
            <person name="Ohm R."/>
            <person name="Pangilinan J."/>
            <person name="Park H.-J."/>
            <person name="Ramirez L."/>
            <person name="Alfaro M."/>
            <person name="Sun H."/>
            <person name="Tritt A."/>
            <person name="Yoshinaga Y."/>
            <person name="Zwiers L.-H."/>
            <person name="Turgeon B."/>
            <person name="Goodwin S."/>
            <person name="Spatafora J."/>
            <person name="Crous P."/>
            <person name="Grigoriev I."/>
        </authorList>
    </citation>
    <scope>NUCLEOTIDE SEQUENCE</scope>
    <source>
        <strain evidence="2">CBS 121739</strain>
    </source>
</reference>
<organism evidence="2 3">
    <name type="scientific">Pseudovirgaria hyperparasitica</name>
    <dbReference type="NCBI Taxonomy" id="470096"/>
    <lineage>
        <taxon>Eukaryota</taxon>
        <taxon>Fungi</taxon>
        <taxon>Dikarya</taxon>
        <taxon>Ascomycota</taxon>
        <taxon>Pezizomycotina</taxon>
        <taxon>Dothideomycetes</taxon>
        <taxon>Dothideomycetes incertae sedis</taxon>
        <taxon>Acrospermales</taxon>
        <taxon>Acrospermaceae</taxon>
        <taxon>Pseudovirgaria</taxon>
    </lineage>
</organism>
<accession>A0A6A6VYI8</accession>
<dbReference type="RefSeq" id="XP_033597347.1">
    <property type="nucleotide sequence ID" value="XM_033747484.1"/>
</dbReference>
<feature type="region of interest" description="Disordered" evidence="1">
    <location>
        <begin position="1"/>
        <end position="51"/>
    </location>
</feature>